<evidence type="ECO:0000313" key="1">
    <source>
        <dbReference type="EMBL" id="SDZ17776.1"/>
    </source>
</evidence>
<name>A0A1H3QWN5_9BACT</name>
<dbReference type="SUPFAM" id="SSF109854">
    <property type="entry name" value="DinB/YfiT-like putative metalloenzymes"/>
    <property type="match status" value="1"/>
</dbReference>
<dbReference type="RefSeq" id="WP_019597652.1">
    <property type="nucleotide sequence ID" value="NZ_FNQC01000007.1"/>
</dbReference>
<dbReference type="Pfam" id="PF07609">
    <property type="entry name" value="DUF1572"/>
    <property type="match status" value="1"/>
</dbReference>
<dbReference type="Proteomes" id="UP000199663">
    <property type="component" value="Unassembled WGS sequence"/>
</dbReference>
<proteinExistence type="predicted"/>
<dbReference type="InterPro" id="IPR034660">
    <property type="entry name" value="DinB/YfiT-like"/>
</dbReference>
<evidence type="ECO:0000313" key="2">
    <source>
        <dbReference type="Proteomes" id="UP000199663"/>
    </source>
</evidence>
<organism evidence="1 2">
    <name type="scientific">Rhodonellum ikkaensis</name>
    <dbReference type="NCBI Taxonomy" id="336829"/>
    <lineage>
        <taxon>Bacteria</taxon>
        <taxon>Pseudomonadati</taxon>
        <taxon>Bacteroidota</taxon>
        <taxon>Cytophagia</taxon>
        <taxon>Cytophagales</taxon>
        <taxon>Cytophagaceae</taxon>
        <taxon>Rhodonellum</taxon>
    </lineage>
</organism>
<accession>A0A1H3QWN5</accession>
<keyword evidence="2" id="KW-1185">Reference proteome</keyword>
<comment type="caution">
    <text evidence="1">The sequence shown here is derived from an EMBL/GenBank/DDBJ whole genome shotgun (WGS) entry which is preliminary data.</text>
</comment>
<dbReference type="InterPro" id="IPR011466">
    <property type="entry name" value="DUF1572"/>
</dbReference>
<reference evidence="1 2" key="1">
    <citation type="submission" date="2016-10" db="EMBL/GenBank/DDBJ databases">
        <authorList>
            <person name="Varghese N."/>
            <person name="Submissions S."/>
        </authorList>
    </citation>
    <scope>NUCLEOTIDE SEQUENCE [LARGE SCALE GENOMIC DNA]</scope>
    <source>
        <strain evidence="1 2">DSM 17997</strain>
    </source>
</reference>
<protein>
    <recommendedName>
        <fullName evidence="3">DinB superfamily protein</fullName>
    </recommendedName>
</protein>
<sequence length="148" mass="17346">MLSNTLFAFINQDLDKLYLEIESYEKEENLWKVEANILNSTGNLCLHLLGNLNFYIGSNLGNTGYIRERDLEFSKKDVPRAQLLDEIRETQLMLQKTLVGLPDSKMNENYPLEVFGHPMTHEYFFIHLATHLSYHLGQVNYHRRILDV</sequence>
<dbReference type="Gene3D" id="1.20.120.450">
    <property type="entry name" value="dinb family like domain"/>
    <property type="match status" value="1"/>
</dbReference>
<gene>
    <name evidence="1" type="ORF">SAMN05444412_10746</name>
</gene>
<dbReference type="EMBL" id="FNQC01000007">
    <property type="protein sequence ID" value="SDZ17776.1"/>
    <property type="molecule type" value="Genomic_DNA"/>
</dbReference>
<evidence type="ECO:0008006" key="3">
    <source>
        <dbReference type="Google" id="ProtNLM"/>
    </source>
</evidence>